<sequence>MFCGCEPPCDHHDEISGRHRRCCPPPHSLQADQVLPLALTRRNIQTLRKGHISIAKQHLPAFHNHPARSDGTGRDSTNDRRLDELLCRVTRVIHSPLQSGQSRRLADVGRVSGNTSIDDCCGHQTQCVVLESPTIRSDSEQEDRNVGVGGNGELVHPPI</sequence>
<evidence type="ECO:0000313" key="2">
    <source>
        <dbReference type="EMBL" id="KAK2956388.1"/>
    </source>
</evidence>
<dbReference type="Proteomes" id="UP001281761">
    <property type="component" value="Unassembled WGS sequence"/>
</dbReference>
<keyword evidence="3" id="KW-1185">Reference proteome</keyword>
<evidence type="ECO:0000256" key="1">
    <source>
        <dbReference type="SAM" id="MobiDB-lite"/>
    </source>
</evidence>
<accession>A0ABQ9XY19</accession>
<proteinExistence type="predicted"/>
<reference evidence="2 3" key="1">
    <citation type="journal article" date="2022" name="bioRxiv">
        <title>Genomics of Preaxostyla Flagellates Illuminates Evolutionary Transitions and the Path Towards Mitochondrial Loss.</title>
        <authorList>
            <person name="Novak L.V.F."/>
            <person name="Treitli S.C."/>
            <person name="Pyrih J."/>
            <person name="Halakuc P."/>
            <person name="Pipaliya S.V."/>
            <person name="Vacek V."/>
            <person name="Brzon O."/>
            <person name="Soukal P."/>
            <person name="Eme L."/>
            <person name="Dacks J.B."/>
            <person name="Karnkowska A."/>
            <person name="Elias M."/>
            <person name="Hampl V."/>
        </authorList>
    </citation>
    <scope>NUCLEOTIDE SEQUENCE [LARGE SCALE GENOMIC DNA]</scope>
    <source>
        <strain evidence="2">NAU3</strain>
        <tissue evidence="2">Gut</tissue>
    </source>
</reference>
<feature type="region of interest" description="Disordered" evidence="1">
    <location>
        <begin position="136"/>
        <end position="159"/>
    </location>
</feature>
<gene>
    <name evidence="2" type="ORF">BLNAU_8610</name>
</gene>
<protein>
    <submittedName>
        <fullName evidence="2">Uncharacterized protein</fullName>
    </submittedName>
</protein>
<organism evidence="2 3">
    <name type="scientific">Blattamonas nauphoetae</name>
    <dbReference type="NCBI Taxonomy" id="2049346"/>
    <lineage>
        <taxon>Eukaryota</taxon>
        <taxon>Metamonada</taxon>
        <taxon>Preaxostyla</taxon>
        <taxon>Oxymonadida</taxon>
        <taxon>Blattamonas</taxon>
    </lineage>
</organism>
<evidence type="ECO:0000313" key="3">
    <source>
        <dbReference type="Proteomes" id="UP001281761"/>
    </source>
</evidence>
<dbReference type="EMBL" id="JARBJD010000056">
    <property type="protein sequence ID" value="KAK2956388.1"/>
    <property type="molecule type" value="Genomic_DNA"/>
</dbReference>
<name>A0ABQ9XY19_9EUKA</name>
<comment type="caution">
    <text evidence="2">The sequence shown here is derived from an EMBL/GenBank/DDBJ whole genome shotgun (WGS) entry which is preliminary data.</text>
</comment>